<dbReference type="EMBL" id="HBFR01012976">
    <property type="protein sequence ID" value="CAD8882208.1"/>
    <property type="molecule type" value="Transcribed_RNA"/>
</dbReference>
<feature type="signal peptide" evidence="1">
    <location>
        <begin position="1"/>
        <end position="17"/>
    </location>
</feature>
<reference evidence="2" key="1">
    <citation type="submission" date="2021-01" db="EMBL/GenBank/DDBJ databases">
        <authorList>
            <person name="Corre E."/>
            <person name="Pelletier E."/>
            <person name="Niang G."/>
            <person name="Scheremetjew M."/>
            <person name="Finn R."/>
            <person name="Kale V."/>
            <person name="Holt S."/>
            <person name="Cochrane G."/>
            <person name="Meng A."/>
            <person name="Brown T."/>
            <person name="Cohen L."/>
        </authorList>
    </citation>
    <scope>NUCLEOTIDE SEQUENCE</scope>
    <source>
        <strain evidence="2">308</strain>
    </source>
</reference>
<feature type="chain" id="PRO_5031024641" evidence="1">
    <location>
        <begin position="18"/>
        <end position="488"/>
    </location>
</feature>
<evidence type="ECO:0000256" key="1">
    <source>
        <dbReference type="SAM" id="SignalP"/>
    </source>
</evidence>
<keyword evidence="1" id="KW-0732">Signal</keyword>
<accession>A0A7S1BDV2</accession>
<proteinExistence type="predicted"/>
<gene>
    <name evidence="2" type="ORF">CHYS00102_LOCUS9396</name>
</gene>
<organism evidence="2">
    <name type="scientific">Corethron hystrix</name>
    <dbReference type="NCBI Taxonomy" id="216773"/>
    <lineage>
        <taxon>Eukaryota</taxon>
        <taxon>Sar</taxon>
        <taxon>Stramenopiles</taxon>
        <taxon>Ochrophyta</taxon>
        <taxon>Bacillariophyta</taxon>
        <taxon>Coscinodiscophyceae</taxon>
        <taxon>Corethrophycidae</taxon>
        <taxon>Corethrales</taxon>
        <taxon>Corethraceae</taxon>
        <taxon>Corethron</taxon>
    </lineage>
</organism>
<sequence length="488" mass="54794">MSLLVLLCTLLFTLGDGLVVRPMGTSPTVPFPCPSLRHLSPLRKIAHSPLSLRSNSDYDICEPNAQKQERTTFLISFDGVLSVGTYRRSCTRCVHAAVRTWFESETGKNGLGSFSRADEWIVNRLTALFHLPANDVDRTYLCRLMLDEQALDRSASVGQRGNYATKFHPSDTGGALDDIISSIAEERFSKSENRRSTRPLTNGEIEANWSRDFVEMLEMRFPLRVEEKQRKDDADVNTTKLRKKILNRSAVEKVMEVIETLRWEEENNFSASESGSYSISLYTPVTAALRSMIDRDLPQVDLKIILSHPSDEKIARDLLSRAGLLYEDGKKTGKRVRVDVVSPRKLNFKGKNKIREESHYVTDSGDDGSVYTYESKEALIKRIISESRPESDGMVAKTMAANTVTEVYVVDDSLRILQSVSDNILRLRHEAILSGRIQLDGSTSQQRVMMLAPTWAASDGSKQSIDIEMNPMVNSIDPSSFIELLSSI</sequence>
<name>A0A7S1BDV2_9STRA</name>
<protein>
    <submittedName>
        <fullName evidence="2">Uncharacterized protein</fullName>
    </submittedName>
</protein>
<evidence type="ECO:0000313" key="2">
    <source>
        <dbReference type="EMBL" id="CAD8882208.1"/>
    </source>
</evidence>
<dbReference type="AlphaFoldDB" id="A0A7S1BDV2"/>